<dbReference type="RefSeq" id="WP_069831875.1">
    <property type="nucleotide sequence ID" value="NZ_MDJD01000054.1"/>
</dbReference>
<dbReference type="InterPro" id="IPR004437">
    <property type="entry name" value="ParB/RepB/Spo0J"/>
</dbReference>
<proteinExistence type="inferred from homology"/>
<dbReference type="GO" id="GO:0045881">
    <property type="term" value="P:positive regulation of sporulation resulting in formation of a cellular spore"/>
    <property type="evidence" value="ECO:0007669"/>
    <property type="project" value="TreeGrafter"/>
</dbReference>
<feature type="coiled-coil region" evidence="4">
    <location>
        <begin position="354"/>
        <end position="381"/>
    </location>
</feature>
<comment type="caution">
    <text evidence="6">The sequence shown here is derived from an EMBL/GenBank/DDBJ whole genome shotgun (WGS) entry which is preliminary data.</text>
</comment>
<feature type="coiled-coil region" evidence="4">
    <location>
        <begin position="564"/>
        <end position="592"/>
    </location>
</feature>
<dbReference type="InterPro" id="IPR050336">
    <property type="entry name" value="Chromosome_partition/occlusion"/>
</dbReference>
<dbReference type="Gene3D" id="1.10.10.2830">
    <property type="match status" value="1"/>
</dbReference>
<evidence type="ECO:0000259" key="5">
    <source>
        <dbReference type="SMART" id="SM00470"/>
    </source>
</evidence>
<evidence type="ECO:0000256" key="1">
    <source>
        <dbReference type="ARBA" id="ARBA00006295"/>
    </source>
</evidence>
<evidence type="ECO:0000256" key="3">
    <source>
        <dbReference type="ARBA" id="ARBA00023125"/>
    </source>
</evidence>
<protein>
    <submittedName>
        <fullName evidence="6">Partitioning protein</fullName>
    </submittedName>
</protein>
<dbReference type="NCBIfam" id="TIGR00180">
    <property type="entry name" value="parB_part"/>
    <property type="match status" value="1"/>
</dbReference>
<feature type="domain" description="ParB-like N-terminal" evidence="5">
    <location>
        <begin position="36"/>
        <end position="125"/>
    </location>
</feature>
<reference evidence="6 7" key="1">
    <citation type="submission" date="2016-05" db="EMBL/GenBank/DDBJ databases">
        <title>Draft Genome Sequence of Algibacter sp. Strain SK-16 Isolated from the Surface Water of Aburatsubo Inlet.</title>
        <authorList>
            <person name="Wong S.-K."/>
            <person name="Yoshizawa S."/>
            <person name="Nakajima Y."/>
            <person name="Ogura Y."/>
            <person name="Tetsuya H."/>
            <person name="Hamasaki K."/>
        </authorList>
    </citation>
    <scope>NUCLEOTIDE SEQUENCE [LARGE SCALE GENOMIC DNA]</scope>
    <source>
        <strain evidence="6 7">SK-16</strain>
    </source>
</reference>
<organism evidence="6 7">
    <name type="scientific">Flavivirga aquatica</name>
    <dbReference type="NCBI Taxonomy" id="1849968"/>
    <lineage>
        <taxon>Bacteria</taxon>
        <taxon>Pseudomonadati</taxon>
        <taxon>Bacteroidota</taxon>
        <taxon>Flavobacteriia</taxon>
        <taxon>Flavobacteriales</taxon>
        <taxon>Flavobacteriaceae</taxon>
        <taxon>Flavivirga</taxon>
    </lineage>
</organism>
<comment type="similarity">
    <text evidence="1">Belongs to the ParB family.</text>
</comment>
<dbReference type="Gene3D" id="3.90.1530.30">
    <property type="match status" value="1"/>
</dbReference>
<dbReference type="AlphaFoldDB" id="A0A1E5SJA7"/>
<dbReference type="PANTHER" id="PTHR33375">
    <property type="entry name" value="CHROMOSOME-PARTITIONING PROTEIN PARB-RELATED"/>
    <property type="match status" value="1"/>
</dbReference>
<evidence type="ECO:0000313" key="6">
    <source>
        <dbReference type="EMBL" id="OEJ99193.1"/>
    </source>
</evidence>
<dbReference type="GO" id="GO:0005694">
    <property type="term" value="C:chromosome"/>
    <property type="evidence" value="ECO:0007669"/>
    <property type="project" value="TreeGrafter"/>
</dbReference>
<dbReference type="InterPro" id="IPR003115">
    <property type="entry name" value="ParB_N"/>
</dbReference>
<evidence type="ECO:0000313" key="7">
    <source>
        <dbReference type="Proteomes" id="UP000095713"/>
    </source>
</evidence>
<dbReference type="FunFam" id="3.90.1530.30:FF:000001">
    <property type="entry name" value="Chromosome partitioning protein ParB"/>
    <property type="match status" value="1"/>
</dbReference>
<dbReference type="EMBL" id="MDJD01000054">
    <property type="protein sequence ID" value="OEJ99193.1"/>
    <property type="molecule type" value="Genomic_DNA"/>
</dbReference>
<keyword evidence="7" id="KW-1185">Reference proteome</keyword>
<dbReference type="OrthoDB" id="9796891at2"/>
<dbReference type="InterPro" id="IPR036086">
    <property type="entry name" value="ParB/Sulfiredoxin_sf"/>
</dbReference>
<dbReference type="InterPro" id="IPR041468">
    <property type="entry name" value="HTH_ParB/Spo0J"/>
</dbReference>
<keyword evidence="2" id="KW-0159">Chromosome partition</keyword>
<dbReference type="PANTHER" id="PTHR33375:SF1">
    <property type="entry name" value="CHROMOSOME-PARTITIONING PROTEIN PARB-RELATED"/>
    <property type="match status" value="1"/>
</dbReference>
<dbReference type="Pfam" id="PF02195">
    <property type="entry name" value="ParB_N"/>
    <property type="match status" value="1"/>
</dbReference>
<dbReference type="STRING" id="1849968.A8C32_08460"/>
<dbReference type="SUPFAM" id="SSF110849">
    <property type="entry name" value="ParB/Sulfiredoxin"/>
    <property type="match status" value="1"/>
</dbReference>
<dbReference type="CDD" id="cd16393">
    <property type="entry name" value="SPO0J_N"/>
    <property type="match status" value="1"/>
</dbReference>
<dbReference type="SMART" id="SM00470">
    <property type="entry name" value="ParB"/>
    <property type="match status" value="1"/>
</dbReference>
<evidence type="ECO:0000256" key="4">
    <source>
        <dbReference type="SAM" id="Coils"/>
    </source>
</evidence>
<name>A0A1E5SJA7_9FLAO</name>
<keyword evidence="4" id="KW-0175">Coiled coil</keyword>
<dbReference type="Proteomes" id="UP000095713">
    <property type="component" value="Unassembled WGS sequence"/>
</dbReference>
<dbReference type="Pfam" id="PF17762">
    <property type="entry name" value="HTH_ParB"/>
    <property type="match status" value="1"/>
</dbReference>
<evidence type="ECO:0000256" key="2">
    <source>
        <dbReference type="ARBA" id="ARBA00022829"/>
    </source>
</evidence>
<dbReference type="GO" id="GO:0007059">
    <property type="term" value="P:chromosome segregation"/>
    <property type="evidence" value="ECO:0007669"/>
    <property type="project" value="UniProtKB-KW"/>
</dbReference>
<sequence>MTTKASTTSKNGKATATMKNEVKKKLTQGAIGLQVQELPIGRIIPDPMQPRKTFNEEALKQLAESIEEHGVLQPITVRKSGKDYIIVMGERRYRASKLAKKKTIPSIVRAFDNNDVLEIQIIENLQRQDVEPTEEAEAVAFLSEKYAPTEISKRLGRTENFVRQRLKLAGLIEGFKVFVRNGEMTISLGVGVALFEPEEQQMMLETMGEDFNAHQINQMIKNQTYDLENAPFDVVDEKLITKAGACTTCPFNAANQGNLFGDDKMVCTKSACYETKKSKSFLNLIEKSKKENMLLIPEIRKYWADDENNQLIISQLEKNGLKVYLLDDVEIIEEPIEPTMEAIKTEYQHYDYSEDELKAELEEAVDNYKEELEVYNSAKENGFVKGIMFHPKTYVHKAIFVKVIEDSKTVNSTYSEPLANRKMAECSPEEQIVKINEREIRKRHIEHNKQFEDIVQMIRQTDYIENKKSLSVDEMVAFSLTLYENNVDYVGRQKHFSKLLGNTSKKTDVETVENFKKNFKKETFYKLIRYILTKQVHFGESNHVNNLTNISFYNAMQGYYKTKIANIEKEYAEERNKREARLKERIEKLEKKIQELND</sequence>
<keyword evidence="3" id="KW-0238">DNA-binding</keyword>
<dbReference type="GO" id="GO:0003677">
    <property type="term" value="F:DNA binding"/>
    <property type="evidence" value="ECO:0007669"/>
    <property type="project" value="UniProtKB-KW"/>
</dbReference>
<accession>A0A1E5SJA7</accession>
<gene>
    <name evidence="6" type="ORF">A8C32_08460</name>
</gene>